<sequence length="150" mass="17791">MQLYDLLYIISNQFTDLEISSVKEQIEFLLQKNDGNIIKTIEIGRRKLSYPIKQARYGIYFRVFFNLEPINSKKLNKDLRLNSNIIRYQIIKTKPSLIEKSLTKIPSEVKISKEEEKEEEEDKKIAIIKKPKISFDELDEEKLDKILSHE</sequence>
<dbReference type="Proteomes" id="UP000233414">
    <property type="component" value="Unassembled WGS sequence"/>
</dbReference>
<name>A0A2N1UN12_9BACT</name>
<organism evidence="4 5">
    <name type="scientific">Candidatus Kuenenbacteria bacterium HGW-Kuenenbacteria-1</name>
    <dbReference type="NCBI Taxonomy" id="2013812"/>
    <lineage>
        <taxon>Bacteria</taxon>
        <taxon>Candidatus Kueneniibacteriota</taxon>
    </lineage>
</organism>
<dbReference type="AlphaFoldDB" id="A0A2N1UN12"/>
<evidence type="ECO:0000313" key="5">
    <source>
        <dbReference type="Proteomes" id="UP000233414"/>
    </source>
</evidence>
<dbReference type="GO" id="GO:0003735">
    <property type="term" value="F:structural constituent of ribosome"/>
    <property type="evidence" value="ECO:0007669"/>
    <property type="project" value="InterPro"/>
</dbReference>
<evidence type="ECO:0000256" key="1">
    <source>
        <dbReference type="ARBA" id="ARBA00009512"/>
    </source>
</evidence>
<keyword evidence="3" id="KW-0694">RNA-binding</keyword>
<dbReference type="InterPro" id="IPR035980">
    <property type="entry name" value="Ribosomal_bS6_sf"/>
</dbReference>
<reference evidence="4 5" key="1">
    <citation type="journal article" date="2017" name="ISME J.">
        <title>Potential for microbial H2 and metal transformations associated with novel bacteria and archaea in deep terrestrial subsurface sediments.</title>
        <authorList>
            <person name="Hernsdorf A.W."/>
            <person name="Amano Y."/>
            <person name="Miyakawa K."/>
            <person name="Ise K."/>
            <person name="Suzuki Y."/>
            <person name="Anantharaman K."/>
            <person name="Probst A."/>
            <person name="Burstein D."/>
            <person name="Thomas B.C."/>
            <person name="Banfield J.F."/>
        </authorList>
    </citation>
    <scope>NUCLEOTIDE SEQUENCE [LARGE SCALE GENOMIC DNA]</scope>
    <source>
        <strain evidence="4">HGW-Kuenenbacteria-1</strain>
    </source>
</reference>
<proteinExistence type="inferred from homology"/>
<dbReference type="PANTHER" id="PTHR21011">
    <property type="entry name" value="MITOCHONDRIAL 28S RIBOSOMAL PROTEIN S6"/>
    <property type="match status" value="1"/>
</dbReference>
<keyword evidence="3" id="KW-0699">rRNA-binding</keyword>
<evidence type="ECO:0000256" key="2">
    <source>
        <dbReference type="ARBA" id="ARBA00035294"/>
    </source>
</evidence>
<accession>A0A2N1UN12</accession>
<evidence type="ECO:0000313" key="4">
    <source>
        <dbReference type="EMBL" id="PKL72183.1"/>
    </source>
</evidence>
<dbReference type="GO" id="GO:0070181">
    <property type="term" value="F:small ribosomal subunit rRNA binding"/>
    <property type="evidence" value="ECO:0007669"/>
    <property type="project" value="TreeGrafter"/>
</dbReference>
<dbReference type="HAMAP" id="MF_00360">
    <property type="entry name" value="Ribosomal_bS6"/>
    <property type="match status" value="1"/>
</dbReference>
<keyword evidence="3 4" id="KW-0689">Ribosomal protein</keyword>
<dbReference type="NCBIfam" id="TIGR00166">
    <property type="entry name" value="S6"/>
    <property type="match status" value="1"/>
</dbReference>
<dbReference type="Pfam" id="PF01250">
    <property type="entry name" value="Ribosomal_S6"/>
    <property type="match status" value="1"/>
</dbReference>
<dbReference type="InterPro" id="IPR020814">
    <property type="entry name" value="Ribosomal_S6_plastid/chlpt"/>
</dbReference>
<dbReference type="EMBL" id="PGYQ01000013">
    <property type="protein sequence ID" value="PKL72183.1"/>
    <property type="molecule type" value="Genomic_DNA"/>
</dbReference>
<comment type="function">
    <text evidence="3">Binds together with bS18 to 16S ribosomal RNA.</text>
</comment>
<comment type="similarity">
    <text evidence="1 3">Belongs to the bacterial ribosomal protein bS6 family.</text>
</comment>
<dbReference type="GO" id="GO:1990904">
    <property type="term" value="C:ribonucleoprotein complex"/>
    <property type="evidence" value="ECO:0007669"/>
    <property type="project" value="UniProtKB-KW"/>
</dbReference>
<evidence type="ECO:0000256" key="3">
    <source>
        <dbReference type="HAMAP-Rule" id="MF_00360"/>
    </source>
</evidence>
<dbReference type="Gene3D" id="3.30.70.60">
    <property type="match status" value="1"/>
</dbReference>
<dbReference type="SUPFAM" id="SSF54995">
    <property type="entry name" value="Ribosomal protein S6"/>
    <property type="match status" value="1"/>
</dbReference>
<dbReference type="GO" id="GO:0005840">
    <property type="term" value="C:ribosome"/>
    <property type="evidence" value="ECO:0007669"/>
    <property type="project" value="UniProtKB-KW"/>
</dbReference>
<dbReference type="InterPro" id="IPR014717">
    <property type="entry name" value="Transl_elong_EF1B/ribsomal_bS6"/>
</dbReference>
<dbReference type="GO" id="GO:0006412">
    <property type="term" value="P:translation"/>
    <property type="evidence" value="ECO:0007669"/>
    <property type="project" value="UniProtKB-UniRule"/>
</dbReference>
<dbReference type="CDD" id="cd00473">
    <property type="entry name" value="bS6"/>
    <property type="match status" value="1"/>
</dbReference>
<dbReference type="InterPro" id="IPR000529">
    <property type="entry name" value="Ribosomal_bS6"/>
</dbReference>
<dbReference type="GO" id="GO:0005737">
    <property type="term" value="C:cytoplasm"/>
    <property type="evidence" value="ECO:0007669"/>
    <property type="project" value="UniProtKB-ARBA"/>
</dbReference>
<protein>
    <recommendedName>
        <fullName evidence="2 3">Small ribosomal subunit protein bS6</fullName>
    </recommendedName>
</protein>
<dbReference type="PANTHER" id="PTHR21011:SF1">
    <property type="entry name" value="SMALL RIBOSOMAL SUBUNIT PROTEIN BS6M"/>
    <property type="match status" value="1"/>
</dbReference>
<comment type="caution">
    <text evidence="4">The sequence shown here is derived from an EMBL/GenBank/DDBJ whole genome shotgun (WGS) entry which is preliminary data.</text>
</comment>
<keyword evidence="3" id="KW-0687">Ribonucleoprotein</keyword>
<gene>
    <name evidence="3 4" type="primary">rpsF</name>
    <name evidence="4" type="ORF">CVV26_02635</name>
</gene>